<dbReference type="GO" id="GO:0055085">
    <property type="term" value="P:transmembrane transport"/>
    <property type="evidence" value="ECO:0007669"/>
    <property type="project" value="InterPro"/>
</dbReference>
<dbReference type="EMBL" id="JACHHZ010000001">
    <property type="protein sequence ID" value="MBB6092037.1"/>
    <property type="molecule type" value="Genomic_DNA"/>
</dbReference>
<evidence type="ECO:0000256" key="5">
    <source>
        <dbReference type="ARBA" id="ARBA00022989"/>
    </source>
</evidence>
<evidence type="ECO:0000256" key="6">
    <source>
        <dbReference type="ARBA" id="ARBA00023136"/>
    </source>
</evidence>
<evidence type="ECO:0000259" key="8">
    <source>
        <dbReference type="PROSITE" id="PS50928"/>
    </source>
</evidence>
<sequence length="292" mass="33068">MKVARAGWWFVAPALMVLAVFFFIPVLAAFAMSLTDFDLYALADYDNLRFVGFHNYVTLLTQPLFWKALGNTFYFVILGVPLSLGASLGAALLVNSKLARFKNVYRTIYFAPVVTTMVAVAVVWRYIFHTRYGFLNYVLGWFGIDPIDWMGDPHWSMPAIVILAIWKNFGYNMIILLAALQSIPEDLYEAARIDGASGWQLFRHVTLPGLAPVLLLVSILTMTGYFQLFAEPYVMTEGGPLQSTLSVLYFMYEEGFKWWSLGRASAVAFLLFVLMFAITLLQLRLARRQVNA</sequence>
<keyword evidence="5 7" id="KW-1133">Transmembrane helix</keyword>
<feature type="transmembrane region" description="Helical" evidence="7">
    <location>
        <begin position="107"/>
        <end position="127"/>
    </location>
</feature>
<dbReference type="Pfam" id="PF00528">
    <property type="entry name" value="BPD_transp_1"/>
    <property type="match status" value="1"/>
</dbReference>
<dbReference type="PROSITE" id="PS50928">
    <property type="entry name" value="ABC_TM1"/>
    <property type="match status" value="1"/>
</dbReference>
<dbReference type="InterPro" id="IPR035906">
    <property type="entry name" value="MetI-like_sf"/>
</dbReference>
<evidence type="ECO:0000256" key="1">
    <source>
        <dbReference type="ARBA" id="ARBA00004651"/>
    </source>
</evidence>
<dbReference type="SUPFAM" id="SSF161098">
    <property type="entry name" value="MetI-like"/>
    <property type="match status" value="1"/>
</dbReference>
<accession>A0A841HGL4</accession>
<feature type="transmembrane region" description="Helical" evidence="7">
    <location>
        <begin position="258"/>
        <end position="281"/>
    </location>
</feature>
<reference evidence="9 10" key="1">
    <citation type="submission" date="2020-08" db="EMBL/GenBank/DDBJ databases">
        <title>Genomic Encyclopedia of Type Strains, Phase IV (KMG-IV): sequencing the most valuable type-strain genomes for metagenomic binning, comparative biology and taxonomic classification.</title>
        <authorList>
            <person name="Goeker M."/>
        </authorList>
    </citation>
    <scope>NUCLEOTIDE SEQUENCE [LARGE SCALE GENOMIC DNA]</scope>
    <source>
        <strain evidence="9 10">DSM 26723</strain>
    </source>
</reference>
<keyword evidence="3" id="KW-1003">Cell membrane</keyword>
<feature type="domain" description="ABC transmembrane type-1" evidence="8">
    <location>
        <begin position="69"/>
        <end position="282"/>
    </location>
</feature>
<dbReference type="InterPro" id="IPR051393">
    <property type="entry name" value="ABC_transporter_permease"/>
</dbReference>
<keyword evidence="6 7" id="KW-0472">Membrane</keyword>
<comment type="subcellular location">
    <subcellularLocation>
        <location evidence="1 7">Cell membrane</location>
        <topology evidence="1 7">Multi-pass membrane protein</topology>
    </subcellularLocation>
</comment>
<dbReference type="AlphaFoldDB" id="A0A841HGL4"/>
<keyword evidence="4 7" id="KW-0812">Transmembrane</keyword>
<keyword evidence="2 7" id="KW-0813">Transport</keyword>
<evidence type="ECO:0000256" key="7">
    <source>
        <dbReference type="RuleBase" id="RU363032"/>
    </source>
</evidence>
<comment type="similarity">
    <text evidence="7">Belongs to the binding-protein-dependent transport system permease family.</text>
</comment>
<gene>
    <name evidence="9" type="ORF">HNQ60_000883</name>
</gene>
<dbReference type="Proteomes" id="UP000588068">
    <property type="component" value="Unassembled WGS sequence"/>
</dbReference>
<organism evidence="9 10">
    <name type="scientific">Povalibacter uvarum</name>
    <dbReference type="NCBI Taxonomy" id="732238"/>
    <lineage>
        <taxon>Bacteria</taxon>
        <taxon>Pseudomonadati</taxon>
        <taxon>Pseudomonadota</taxon>
        <taxon>Gammaproteobacteria</taxon>
        <taxon>Steroidobacterales</taxon>
        <taxon>Steroidobacteraceae</taxon>
        <taxon>Povalibacter</taxon>
    </lineage>
</organism>
<dbReference type="Gene3D" id="1.10.3720.10">
    <property type="entry name" value="MetI-like"/>
    <property type="match status" value="1"/>
</dbReference>
<evidence type="ECO:0000256" key="2">
    <source>
        <dbReference type="ARBA" id="ARBA00022448"/>
    </source>
</evidence>
<dbReference type="PANTHER" id="PTHR30193">
    <property type="entry name" value="ABC TRANSPORTER PERMEASE PROTEIN"/>
    <property type="match status" value="1"/>
</dbReference>
<keyword evidence="9" id="KW-0762">Sugar transport</keyword>
<evidence type="ECO:0000256" key="3">
    <source>
        <dbReference type="ARBA" id="ARBA00022475"/>
    </source>
</evidence>
<evidence type="ECO:0000313" key="10">
    <source>
        <dbReference type="Proteomes" id="UP000588068"/>
    </source>
</evidence>
<feature type="transmembrane region" description="Helical" evidence="7">
    <location>
        <begin position="201"/>
        <end position="226"/>
    </location>
</feature>
<feature type="transmembrane region" description="Helical" evidence="7">
    <location>
        <begin position="7"/>
        <end position="32"/>
    </location>
</feature>
<dbReference type="CDD" id="cd06261">
    <property type="entry name" value="TM_PBP2"/>
    <property type="match status" value="1"/>
</dbReference>
<protein>
    <submittedName>
        <fullName evidence="9">Multiple sugar transport system permease protein</fullName>
    </submittedName>
</protein>
<keyword evidence="10" id="KW-1185">Reference proteome</keyword>
<dbReference type="GO" id="GO:0005886">
    <property type="term" value="C:plasma membrane"/>
    <property type="evidence" value="ECO:0007669"/>
    <property type="project" value="UniProtKB-SubCell"/>
</dbReference>
<comment type="caution">
    <text evidence="9">The sequence shown here is derived from an EMBL/GenBank/DDBJ whole genome shotgun (WGS) entry which is preliminary data.</text>
</comment>
<dbReference type="InterPro" id="IPR000515">
    <property type="entry name" value="MetI-like"/>
</dbReference>
<feature type="transmembrane region" description="Helical" evidence="7">
    <location>
        <begin position="159"/>
        <end position="180"/>
    </location>
</feature>
<feature type="transmembrane region" description="Helical" evidence="7">
    <location>
        <begin position="73"/>
        <end position="95"/>
    </location>
</feature>
<dbReference type="PANTHER" id="PTHR30193:SF37">
    <property type="entry name" value="INNER MEMBRANE ABC TRANSPORTER PERMEASE PROTEIN YCJO"/>
    <property type="match status" value="1"/>
</dbReference>
<evidence type="ECO:0000313" key="9">
    <source>
        <dbReference type="EMBL" id="MBB6092037.1"/>
    </source>
</evidence>
<proteinExistence type="inferred from homology"/>
<evidence type="ECO:0000256" key="4">
    <source>
        <dbReference type="ARBA" id="ARBA00022692"/>
    </source>
</evidence>
<name>A0A841HGL4_9GAMM</name>